<dbReference type="InterPro" id="IPR018060">
    <property type="entry name" value="HTH_AraC"/>
</dbReference>
<dbReference type="SUPFAM" id="SSF51182">
    <property type="entry name" value="RmlC-like cupins"/>
    <property type="match status" value="1"/>
</dbReference>
<dbReference type="SMART" id="SM00342">
    <property type="entry name" value="HTH_ARAC"/>
    <property type="match status" value="1"/>
</dbReference>
<evidence type="ECO:0000256" key="2">
    <source>
        <dbReference type="ARBA" id="ARBA00023015"/>
    </source>
</evidence>
<dbReference type="FunFam" id="1.10.10.60:FF:000132">
    <property type="entry name" value="AraC family transcriptional regulator"/>
    <property type="match status" value="1"/>
</dbReference>
<dbReference type="PANTHER" id="PTHR11019">
    <property type="entry name" value="HTH-TYPE TRANSCRIPTIONAL REGULATOR NIMR"/>
    <property type="match status" value="1"/>
</dbReference>
<dbReference type="InterPro" id="IPR009057">
    <property type="entry name" value="Homeodomain-like_sf"/>
</dbReference>
<evidence type="ECO:0000256" key="3">
    <source>
        <dbReference type="ARBA" id="ARBA00023125"/>
    </source>
</evidence>
<protein>
    <submittedName>
        <fullName evidence="7">AraC family transcriptional regulator</fullName>
    </submittedName>
</protein>
<sequence>MPYRKTQQSKAQHLMHKSAHKSADSHEPKANRKTPTPIELTALTAPASDPSERADGPPLIAVWGEHEGNSDYRLGTREVDWHNHLRGQVFCVESGLAHVRTQHGSWLLPPHRAGWIPPGESHKVSISGAMSGWSVVITPAASASLPERPCVISISELMRALVRRAVSWATQCRLDAEQERMSFVLLDEMRRAPHEPLHLPMPTDRRLVRIANAILGQPDDTRTLDEWAAWAGLSARTLSRLFIAETGSSFAQWRQQACLTRALERLAQGDSVANVADALGYATPSNFIAMFRRCFGDSPAHYFAKRKPSL</sequence>
<gene>
    <name evidence="7" type="ORF">BX591_10184</name>
</gene>
<proteinExistence type="predicted"/>
<name>A0A329D869_9BURK</name>
<keyword evidence="2" id="KW-0805">Transcription regulation</keyword>
<keyword evidence="3" id="KW-0238">DNA-binding</keyword>
<feature type="domain" description="HTH araC/xylS-type" evidence="6">
    <location>
        <begin position="205"/>
        <end position="305"/>
    </location>
</feature>
<evidence type="ECO:0000256" key="4">
    <source>
        <dbReference type="ARBA" id="ARBA00023163"/>
    </source>
</evidence>
<dbReference type="PROSITE" id="PS01124">
    <property type="entry name" value="HTH_ARAC_FAMILY_2"/>
    <property type="match status" value="1"/>
</dbReference>
<dbReference type="InterPro" id="IPR011051">
    <property type="entry name" value="RmlC_Cupin_sf"/>
</dbReference>
<dbReference type="GO" id="GO:0003700">
    <property type="term" value="F:DNA-binding transcription factor activity"/>
    <property type="evidence" value="ECO:0007669"/>
    <property type="project" value="InterPro"/>
</dbReference>
<feature type="region of interest" description="Disordered" evidence="5">
    <location>
        <begin position="1"/>
        <end position="38"/>
    </location>
</feature>
<feature type="compositionally biased region" description="Polar residues" evidence="5">
    <location>
        <begin position="1"/>
        <end position="11"/>
    </location>
</feature>
<dbReference type="Gene3D" id="1.10.10.60">
    <property type="entry name" value="Homeodomain-like"/>
    <property type="match status" value="1"/>
</dbReference>
<dbReference type="AlphaFoldDB" id="A0A329D869"/>
<dbReference type="SUPFAM" id="SSF46689">
    <property type="entry name" value="Homeodomain-like"/>
    <property type="match status" value="1"/>
</dbReference>
<evidence type="ECO:0000259" key="6">
    <source>
        <dbReference type="PROSITE" id="PS01124"/>
    </source>
</evidence>
<reference evidence="7 8" key="1">
    <citation type="submission" date="2018-06" db="EMBL/GenBank/DDBJ databases">
        <title>Genomic Encyclopedia of Type Strains, Phase III (KMG-III): the genomes of soil and plant-associated and newly described type strains.</title>
        <authorList>
            <person name="Whitman W."/>
        </authorList>
    </citation>
    <scope>NUCLEOTIDE SEQUENCE [LARGE SCALE GENOMIC DNA]</scope>
    <source>
        <strain evidence="7 8">LMG 23644</strain>
    </source>
</reference>
<evidence type="ECO:0000313" key="8">
    <source>
        <dbReference type="Proteomes" id="UP000248918"/>
    </source>
</evidence>
<dbReference type="PANTHER" id="PTHR11019:SF159">
    <property type="entry name" value="TRANSCRIPTIONAL REGULATOR-RELATED"/>
    <property type="match status" value="1"/>
</dbReference>
<evidence type="ECO:0000256" key="1">
    <source>
        <dbReference type="ARBA" id="ARBA00022491"/>
    </source>
</evidence>
<organism evidence="7 8">
    <name type="scientific">Paraburkholderia bryophila</name>
    <dbReference type="NCBI Taxonomy" id="420952"/>
    <lineage>
        <taxon>Bacteria</taxon>
        <taxon>Pseudomonadati</taxon>
        <taxon>Pseudomonadota</taxon>
        <taxon>Betaproteobacteria</taxon>
        <taxon>Burkholderiales</taxon>
        <taxon>Burkholderiaceae</taxon>
        <taxon>Paraburkholderia</taxon>
    </lineage>
</organism>
<dbReference type="Proteomes" id="UP000248918">
    <property type="component" value="Unassembled WGS sequence"/>
</dbReference>
<dbReference type="Pfam" id="PF12833">
    <property type="entry name" value="HTH_18"/>
    <property type="match status" value="1"/>
</dbReference>
<dbReference type="GO" id="GO:0043565">
    <property type="term" value="F:sequence-specific DNA binding"/>
    <property type="evidence" value="ECO:0007669"/>
    <property type="project" value="InterPro"/>
</dbReference>
<keyword evidence="1" id="KW-0678">Repressor</keyword>
<dbReference type="EMBL" id="QLTK01000001">
    <property type="protein sequence ID" value="RAS38755.1"/>
    <property type="molecule type" value="Genomic_DNA"/>
</dbReference>
<accession>A0A329D869</accession>
<evidence type="ECO:0000313" key="7">
    <source>
        <dbReference type="EMBL" id="RAS38755.1"/>
    </source>
</evidence>
<keyword evidence="4" id="KW-0804">Transcription</keyword>
<dbReference type="CDD" id="cd06124">
    <property type="entry name" value="cupin_NimR-like_N"/>
    <property type="match status" value="1"/>
</dbReference>
<feature type="compositionally biased region" description="Basic and acidic residues" evidence="5">
    <location>
        <begin position="21"/>
        <end position="30"/>
    </location>
</feature>
<comment type="caution">
    <text evidence="7">The sequence shown here is derived from an EMBL/GenBank/DDBJ whole genome shotgun (WGS) entry which is preliminary data.</text>
</comment>
<evidence type="ECO:0000256" key="5">
    <source>
        <dbReference type="SAM" id="MobiDB-lite"/>
    </source>
</evidence>